<dbReference type="InterPro" id="IPR036397">
    <property type="entry name" value="RNaseH_sf"/>
</dbReference>
<dbReference type="InterPro" id="IPR052929">
    <property type="entry name" value="RNase_H-like_EbsB-rel"/>
</dbReference>
<sequence length="128" mass="14015">MQHQILEWLGTLPQAFPGRMARQGGQVVEPQLGAVMVIICAFDGALRRESHAAYGLVVQDEMGVSVMVKPGRLEGVYEPEMVELIALREAYHWCVVKGLSLVQIQGNSIEIIDRVNARCMANARGGAL</sequence>
<evidence type="ECO:0000313" key="3">
    <source>
        <dbReference type="Proteomes" id="UP001497516"/>
    </source>
</evidence>
<dbReference type="PANTHER" id="PTHR47074">
    <property type="entry name" value="BNAC02G40300D PROTEIN"/>
    <property type="match status" value="1"/>
</dbReference>
<protein>
    <recommendedName>
        <fullName evidence="1">RNase H type-1 domain-containing protein</fullName>
    </recommendedName>
</protein>
<dbReference type="InterPro" id="IPR002156">
    <property type="entry name" value="RNaseH_domain"/>
</dbReference>
<accession>A0AAV2CK69</accession>
<dbReference type="GO" id="GO:0003676">
    <property type="term" value="F:nucleic acid binding"/>
    <property type="evidence" value="ECO:0007669"/>
    <property type="project" value="InterPro"/>
</dbReference>
<dbReference type="AlphaFoldDB" id="A0AAV2CK69"/>
<evidence type="ECO:0000259" key="1">
    <source>
        <dbReference type="Pfam" id="PF13456"/>
    </source>
</evidence>
<organism evidence="2 3">
    <name type="scientific">Linum trigynum</name>
    <dbReference type="NCBI Taxonomy" id="586398"/>
    <lineage>
        <taxon>Eukaryota</taxon>
        <taxon>Viridiplantae</taxon>
        <taxon>Streptophyta</taxon>
        <taxon>Embryophyta</taxon>
        <taxon>Tracheophyta</taxon>
        <taxon>Spermatophyta</taxon>
        <taxon>Magnoliopsida</taxon>
        <taxon>eudicotyledons</taxon>
        <taxon>Gunneridae</taxon>
        <taxon>Pentapetalae</taxon>
        <taxon>rosids</taxon>
        <taxon>fabids</taxon>
        <taxon>Malpighiales</taxon>
        <taxon>Linaceae</taxon>
        <taxon>Linum</taxon>
    </lineage>
</organism>
<dbReference type="EMBL" id="OZ034813">
    <property type="protein sequence ID" value="CAL1356391.1"/>
    <property type="molecule type" value="Genomic_DNA"/>
</dbReference>
<dbReference type="Proteomes" id="UP001497516">
    <property type="component" value="Chromosome 1"/>
</dbReference>
<dbReference type="Pfam" id="PF13456">
    <property type="entry name" value="RVT_3"/>
    <property type="match status" value="1"/>
</dbReference>
<dbReference type="GO" id="GO:0004523">
    <property type="term" value="F:RNA-DNA hybrid ribonuclease activity"/>
    <property type="evidence" value="ECO:0007669"/>
    <property type="project" value="InterPro"/>
</dbReference>
<feature type="domain" description="RNase H type-1" evidence="1">
    <location>
        <begin position="42"/>
        <end position="119"/>
    </location>
</feature>
<evidence type="ECO:0000313" key="2">
    <source>
        <dbReference type="EMBL" id="CAL1356391.1"/>
    </source>
</evidence>
<name>A0AAV2CK69_9ROSI</name>
<dbReference type="Gene3D" id="3.30.420.10">
    <property type="entry name" value="Ribonuclease H-like superfamily/Ribonuclease H"/>
    <property type="match status" value="1"/>
</dbReference>
<reference evidence="2 3" key="1">
    <citation type="submission" date="2024-04" db="EMBL/GenBank/DDBJ databases">
        <authorList>
            <person name="Fracassetti M."/>
        </authorList>
    </citation>
    <scope>NUCLEOTIDE SEQUENCE [LARGE SCALE GENOMIC DNA]</scope>
</reference>
<proteinExistence type="predicted"/>
<gene>
    <name evidence="2" type="ORF">LTRI10_LOCUS4097</name>
</gene>
<keyword evidence="3" id="KW-1185">Reference proteome</keyword>
<dbReference type="PANTHER" id="PTHR47074:SF48">
    <property type="entry name" value="POLYNUCLEOTIDYL TRANSFERASE, RIBONUCLEASE H-LIKE SUPERFAMILY PROTEIN"/>
    <property type="match status" value="1"/>
</dbReference>